<evidence type="ECO:0000256" key="1">
    <source>
        <dbReference type="SAM" id="Phobius"/>
    </source>
</evidence>
<feature type="transmembrane region" description="Helical" evidence="1">
    <location>
        <begin position="6"/>
        <end position="26"/>
    </location>
</feature>
<organism evidence="2 3">
    <name type="scientific">Aquimarina aggregata</name>
    <dbReference type="NCBI Taxonomy" id="1642818"/>
    <lineage>
        <taxon>Bacteria</taxon>
        <taxon>Pseudomonadati</taxon>
        <taxon>Bacteroidota</taxon>
        <taxon>Flavobacteriia</taxon>
        <taxon>Flavobacteriales</taxon>
        <taxon>Flavobacteriaceae</taxon>
        <taxon>Aquimarina</taxon>
    </lineage>
</organism>
<proteinExistence type="predicted"/>
<comment type="caution">
    <text evidence="2">The sequence shown here is derived from an EMBL/GenBank/DDBJ whole genome shotgun (WGS) entry which is preliminary data.</text>
</comment>
<dbReference type="AlphaFoldDB" id="A0A163AZ27"/>
<accession>A0A163AZ27</accession>
<evidence type="ECO:0000313" key="3">
    <source>
        <dbReference type="Proteomes" id="UP000076715"/>
    </source>
</evidence>
<dbReference type="OrthoDB" id="1162709at2"/>
<dbReference type="Proteomes" id="UP000076715">
    <property type="component" value="Unassembled WGS sequence"/>
</dbReference>
<sequence>MKNINPNTILQIVALLFLVIIGYMTFNSGSNWKIIKSELDRAREELKTSKETLVSTKSDLEKSKKEFEKMRLQKDLLIHKRDSLIFDFQKKNAKDWEELQRIKDSIKINNDQLAEDKALIKNALGIN</sequence>
<protein>
    <submittedName>
        <fullName evidence="2">Uncharacterized protein</fullName>
    </submittedName>
</protein>
<reference evidence="2 3" key="1">
    <citation type="submission" date="2016-01" db="EMBL/GenBank/DDBJ databases">
        <title>The draft genome sequence of Aquimarina sp. RZW4-3-2.</title>
        <authorList>
            <person name="Wang Y."/>
        </authorList>
    </citation>
    <scope>NUCLEOTIDE SEQUENCE [LARGE SCALE GENOMIC DNA]</scope>
    <source>
        <strain evidence="2 3">RZW4-3-2</strain>
    </source>
</reference>
<gene>
    <name evidence="2" type="ORF">AWE51_24220</name>
</gene>
<dbReference type="RefSeq" id="WP_066313316.1">
    <property type="nucleotide sequence ID" value="NZ_CANLSS010000005.1"/>
</dbReference>
<dbReference type="STRING" id="1642818.AWE51_24220"/>
<keyword evidence="1" id="KW-0812">Transmembrane</keyword>
<dbReference type="EMBL" id="LQRT01000010">
    <property type="protein sequence ID" value="KZS40912.1"/>
    <property type="molecule type" value="Genomic_DNA"/>
</dbReference>
<keyword evidence="1" id="KW-0472">Membrane</keyword>
<evidence type="ECO:0000313" key="2">
    <source>
        <dbReference type="EMBL" id="KZS40912.1"/>
    </source>
</evidence>
<name>A0A163AZ27_9FLAO</name>
<keyword evidence="1" id="KW-1133">Transmembrane helix</keyword>
<keyword evidence="3" id="KW-1185">Reference proteome</keyword>